<protein>
    <submittedName>
        <fullName evidence="1">Transcription initiation factor TFIID subunit 3</fullName>
    </submittedName>
</protein>
<organism evidence="1 2">
    <name type="scientific">Psilocybe cubensis</name>
    <name type="common">Psychedelic mushroom</name>
    <name type="synonym">Stropharia cubensis</name>
    <dbReference type="NCBI Taxonomy" id="181762"/>
    <lineage>
        <taxon>Eukaryota</taxon>
        <taxon>Fungi</taxon>
        <taxon>Dikarya</taxon>
        <taxon>Basidiomycota</taxon>
        <taxon>Agaricomycotina</taxon>
        <taxon>Agaricomycetes</taxon>
        <taxon>Agaricomycetidae</taxon>
        <taxon>Agaricales</taxon>
        <taxon>Agaricineae</taxon>
        <taxon>Strophariaceae</taxon>
        <taxon>Psilocybe</taxon>
    </lineage>
</organism>
<dbReference type="Proteomes" id="UP000664032">
    <property type="component" value="Unassembled WGS sequence"/>
</dbReference>
<proteinExistence type="predicted"/>
<accession>A0ACB8HI23</accession>
<sequence length="929" mass="101067">MNPLFFLVANTARTIPFLKASSPPSLRNSTPISRRRRVPPAIRGTDMTGHTPQSRLSPTESHQLERYILNRLSEQATREQSLVPLVLNMHLCILRSSAVDDGGHPLRAQYGSSAALQQCATPESRSKEAASRKSINHSTSNMQMATPSSPPLDPPPAHSSALSSPFMAKLSIGEKDKASRGTVPPSSSSSSLPVHVDDVFASSQSSLQAATSTSAASTPPPISPVLGVAPNPNPNPTTTTAPTVTAGGEMERIRQSIIADRLAHIQQAEKYRPEYLKRSKRTLAEADPMYLLEDDGASERVLPVGIMESPHKGRRLKLFQETSEESFEESLMAGGYGRYRTADWVRQPQPISLPPSAVAGSSTSIVAILEEAQEAPPSEKELKKRKRLAAFRAEPTQGNSKLCAVELEGKGRVIIDGSAEEHVTPGSPEPVVHATGGKKKTPSRRKKKAAELAAANKKLDAGDAAASAGDVLSQVDKPNWPDSEFPWRLRTEERLEMAKAEEEERLHWIERFLDGDSDEEDEQEGALGVDGDHDGVARPGRGKMVPLTAYPHPTRKDEMIARYPTDPADARAALLAKRSVRALVYRQQRKQREMDDEDDDEVVCICNGRDDGRELVQCDACQMWYHLECIGIRSIAELGKEEDPWFCRRCVSRSRSPSTEPEVATGEPTFVPTDEEHTFRRSSDTPFFQPGPHDSPSWAAMKTPRTPPRQYGRDGGGLSDGHSSWLESSRPGPSTPQHSAASVRIYSSPYGGYMNSDDSPFDPTSTPSRGIKFNAPFTTPKSAWPARAIFQSPTRGSQRGSGNGFGQGYNNGNSSSSRTPLSDGTSHSNYPSSGSGAHGQDYYARQSYDESPVRRGHVYSSSASSVPTFQRRTLHSPPPSSSGPGHGRSRSQYAAGPSPGIGSYLEESPVMRSLGSRLNREPQAYAHDT</sequence>
<comment type="caution">
    <text evidence="1">The sequence shown here is derived from an EMBL/GenBank/DDBJ whole genome shotgun (WGS) entry which is preliminary data.</text>
</comment>
<evidence type="ECO:0000313" key="1">
    <source>
        <dbReference type="EMBL" id="KAH9487181.1"/>
    </source>
</evidence>
<keyword evidence="2" id="KW-1185">Reference proteome</keyword>
<reference evidence="1" key="1">
    <citation type="submission" date="2021-10" db="EMBL/GenBank/DDBJ databases">
        <title>Psilocybe cubensis genome.</title>
        <authorList>
            <person name="Mckernan K.J."/>
            <person name="Crawford S."/>
            <person name="Trippe A."/>
            <person name="Kane L.T."/>
            <person name="Mclaughlin S."/>
        </authorList>
    </citation>
    <scope>NUCLEOTIDE SEQUENCE</scope>
    <source>
        <strain evidence="1">MGC-MH-2018</strain>
    </source>
</reference>
<gene>
    <name evidence="1" type="ORF">JR316_0001250</name>
</gene>
<name>A0ACB8HI23_PSICU</name>
<dbReference type="EMBL" id="JAFIQS020000001">
    <property type="protein sequence ID" value="KAH9487181.1"/>
    <property type="molecule type" value="Genomic_DNA"/>
</dbReference>
<evidence type="ECO:0000313" key="2">
    <source>
        <dbReference type="Proteomes" id="UP000664032"/>
    </source>
</evidence>